<dbReference type="Pfam" id="PF01381">
    <property type="entry name" value="HTH_3"/>
    <property type="match status" value="1"/>
</dbReference>
<dbReference type="EMBL" id="QXGH01000037">
    <property type="protein sequence ID" value="RHW24028.1"/>
    <property type="molecule type" value="Genomic_DNA"/>
</dbReference>
<gene>
    <name evidence="2" type="ORF">D0Z08_26630</name>
</gene>
<dbReference type="Proteomes" id="UP000283644">
    <property type="component" value="Unassembled WGS sequence"/>
</dbReference>
<dbReference type="InterPro" id="IPR010982">
    <property type="entry name" value="Lambda_DNA-bd_dom_sf"/>
</dbReference>
<proteinExistence type="predicted"/>
<dbReference type="Gene3D" id="1.10.260.40">
    <property type="entry name" value="lambda repressor-like DNA-binding domains"/>
    <property type="match status" value="1"/>
</dbReference>
<sequence length="186" mass="21168">MSLTGDNRDVERPTIIELARRGAGLTQAELARRAGTTQSAVSMYERRRKVPMLDVAERLMQAAGADLGMVTTVVWEVDFRPGLKTFWYPNRLWRVEVPGCFDTVRMPDLVGHSEQDEWDLRDRTDRRRLYENLLTEGDQHMIMRWVDGALLVDAWSELVLPEKIRAAWEPAVAAASTGRSHGVFDA</sequence>
<dbReference type="PROSITE" id="PS50943">
    <property type="entry name" value="HTH_CROC1"/>
    <property type="match status" value="1"/>
</dbReference>
<evidence type="ECO:0000313" key="3">
    <source>
        <dbReference type="Proteomes" id="UP000283644"/>
    </source>
</evidence>
<reference evidence="2 3" key="1">
    <citation type="submission" date="2018-09" db="EMBL/GenBank/DDBJ databases">
        <title>Genome sequencing of Nocardioides immobilis CCTCC AB 2017083 for comparison to Nocardioides silvaticus.</title>
        <authorList>
            <person name="Li C."/>
            <person name="Wang G."/>
        </authorList>
    </citation>
    <scope>NUCLEOTIDE SEQUENCE [LARGE SCALE GENOMIC DNA]</scope>
    <source>
        <strain evidence="2 3">CCTCC AB 2017083</strain>
    </source>
</reference>
<comment type="caution">
    <text evidence="2">The sequence shown here is derived from an EMBL/GenBank/DDBJ whole genome shotgun (WGS) entry which is preliminary data.</text>
</comment>
<evidence type="ECO:0000313" key="2">
    <source>
        <dbReference type="EMBL" id="RHW24028.1"/>
    </source>
</evidence>
<protein>
    <submittedName>
        <fullName evidence="2">XRE family transcriptional regulator</fullName>
    </submittedName>
</protein>
<dbReference type="SMART" id="SM00530">
    <property type="entry name" value="HTH_XRE"/>
    <property type="match status" value="1"/>
</dbReference>
<dbReference type="InterPro" id="IPR001387">
    <property type="entry name" value="Cro/C1-type_HTH"/>
</dbReference>
<organism evidence="2 3">
    <name type="scientific">Nocardioides immobilis</name>
    <dbReference type="NCBI Taxonomy" id="2049295"/>
    <lineage>
        <taxon>Bacteria</taxon>
        <taxon>Bacillati</taxon>
        <taxon>Actinomycetota</taxon>
        <taxon>Actinomycetes</taxon>
        <taxon>Propionibacteriales</taxon>
        <taxon>Nocardioidaceae</taxon>
        <taxon>Nocardioides</taxon>
    </lineage>
</organism>
<dbReference type="GO" id="GO:0003677">
    <property type="term" value="F:DNA binding"/>
    <property type="evidence" value="ECO:0007669"/>
    <property type="project" value="InterPro"/>
</dbReference>
<feature type="domain" description="HTH cro/C1-type" evidence="1">
    <location>
        <begin position="16"/>
        <end position="70"/>
    </location>
</feature>
<dbReference type="OrthoDB" id="9803128at2"/>
<dbReference type="AlphaFoldDB" id="A0A417XU80"/>
<dbReference type="SUPFAM" id="SSF47413">
    <property type="entry name" value="lambda repressor-like DNA-binding domains"/>
    <property type="match status" value="1"/>
</dbReference>
<name>A0A417XU80_9ACTN</name>
<evidence type="ECO:0000259" key="1">
    <source>
        <dbReference type="PROSITE" id="PS50943"/>
    </source>
</evidence>
<dbReference type="CDD" id="cd00093">
    <property type="entry name" value="HTH_XRE"/>
    <property type="match status" value="1"/>
</dbReference>
<accession>A0A417XU80</accession>
<keyword evidence="3" id="KW-1185">Reference proteome</keyword>